<feature type="domain" description="IPT/TIG" evidence="1">
    <location>
        <begin position="338"/>
        <end position="418"/>
    </location>
</feature>
<feature type="domain" description="IPT/TIG" evidence="1">
    <location>
        <begin position="502"/>
        <end position="582"/>
    </location>
</feature>
<feature type="domain" description="IPT/TIG" evidence="1">
    <location>
        <begin position="1813"/>
        <end position="1894"/>
    </location>
</feature>
<comment type="caution">
    <text evidence="2">The sequence shown here is derived from an EMBL/GenBank/DDBJ whole genome shotgun (WGS) entry which is preliminary data.</text>
</comment>
<feature type="domain" description="IPT/TIG" evidence="1">
    <location>
        <begin position="666"/>
        <end position="746"/>
    </location>
</feature>
<feature type="domain" description="IPT/TIG" evidence="1">
    <location>
        <begin position="9"/>
        <end position="90"/>
    </location>
</feature>
<organism evidence="2 3">
    <name type="scientific">Nocardia amamiensis</name>
    <dbReference type="NCBI Taxonomy" id="404578"/>
    <lineage>
        <taxon>Bacteria</taxon>
        <taxon>Bacillati</taxon>
        <taxon>Actinomycetota</taxon>
        <taxon>Actinomycetes</taxon>
        <taxon>Mycobacteriales</taxon>
        <taxon>Nocardiaceae</taxon>
        <taxon>Nocardia</taxon>
    </lineage>
</organism>
<dbReference type="SUPFAM" id="SSF81296">
    <property type="entry name" value="E set domains"/>
    <property type="match status" value="25"/>
</dbReference>
<feature type="domain" description="IPT/TIG" evidence="1">
    <location>
        <begin position="420"/>
        <end position="500"/>
    </location>
</feature>
<dbReference type="Gene3D" id="2.60.40.10">
    <property type="entry name" value="Immunoglobulins"/>
    <property type="match status" value="25"/>
</dbReference>
<accession>A0ABS0D1L0</accession>
<dbReference type="InterPro" id="IPR002909">
    <property type="entry name" value="IPT_dom"/>
</dbReference>
<dbReference type="SMART" id="SM00429">
    <property type="entry name" value="IPT"/>
    <property type="match status" value="25"/>
</dbReference>
<feature type="domain" description="IPT/TIG" evidence="1">
    <location>
        <begin position="1240"/>
        <end position="1320"/>
    </location>
</feature>
<feature type="domain" description="IPT/TIG" evidence="1">
    <location>
        <begin position="1979"/>
        <end position="2059"/>
    </location>
</feature>
<feature type="domain" description="IPT/TIG" evidence="1">
    <location>
        <begin position="1649"/>
        <end position="1729"/>
    </location>
</feature>
<feature type="domain" description="IPT/TIG" evidence="1">
    <location>
        <begin position="1076"/>
        <end position="1156"/>
    </location>
</feature>
<gene>
    <name evidence="2" type="ORF">IU459_35185</name>
</gene>
<feature type="domain" description="IPT/TIG" evidence="1">
    <location>
        <begin position="830"/>
        <end position="910"/>
    </location>
</feature>
<proteinExistence type="predicted"/>
<feature type="domain" description="IPT/TIG" evidence="1">
    <location>
        <begin position="748"/>
        <end position="828"/>
    </location>
</feature>
<evidence type="ECO:0000259" key="1">
    <source>
        <dbReference type="SMART" id="SM00429"/>
    </source>
</evidence>
<feature type="non-terminal residue" evidence="2">
    <location>
        <position position="1"/>
    </location>
</feature>
<feature type="domain" description="IPT/TIG" evidence="1">
    <location>
        <begin position="1404"/>
        <end position="1484"/>
    </location>
</feature>
<dbReference type="EMBL" id="JADLQX010000054">
    <property type="protein sequence ID" value="MBF6302740.1"/>
    <property type="molecule type" value="Genomic_DNA"/>
</dbReference>
<feature type="domain" description="IPT/TIG" evidence="1">
    <location>
        <begin position="584"/>
        <end position="664"/>
    </location>
</feature>
<dbReference type="PANTHER" id="PTHR22625:SF70">
    <property type="entry name" value="PLEXIN A, ISOFORM A"/>
    <property type="match status" value="1"/>
</dbReference>
<feature type="domain" description="IPT/TIG" evidence="1">
    <location>
        <begin position="1158"/>
        <end position="1238"/>
    </location>
</feature>
<feature type="domain" description="IPT/TIG" evidence="1">
    <location>
        <begin position="174"/>
        <end position="254"/>
    </location>
</feature>
<feature type="domain" description="IPT/TIG" evidence="1">
    <location>
        <begin position="1731"/>
        <end position="1811"/>
    </location>
</feature>
<evidence type="ECO:0000313" key="2">
    <source>
        <dbReference type="EMBL" id="MBF6302740.1"/>
    </source>
</evidence>
<dbReference type="InterPro" id="IPR013783">
    <property type="entry name" value="Ig-like_fold"/>
</dbReference>
<feature type="domain" description="IPT/TIG" evidence="1">
    <location>
        <begin position="1568"/>
        <end position="1645"/>
    </location>
</feature>
<feature type="domain" description="IPT/TIG" evidence="1">
    <location>
        <begin position="994"/>
        <end position="1074"/>
    </location>
</feature>
<dbReference type="InterPro" id="IPR014756">
    <property type="entry name" value="Ig_E-set"/>
</dbReference>
<evidence type="ECO:0000313" key="3">
    <source>
        <dbReference type="Proteomes" id="UP000702209"/>
    </source>
</evidence>
<name>A0ABS0D1L0_9NOCA</name>
<dbReference type="CDD" id="cd00102">
    <property type="entry name" value="IPT"/>
    <property type="match status" value="18"/>
</dbReference>
<feature type="domain" description="IPT/TIG" evidence="1">
    <location>
        <begin position="1486"/>
        <end position="1566"/>
    </location>
</feature>
<feature type="domain" description="IPT/TIG" evidence="1">
    <location>
        <begin position="256"/>
        <end position="336"/>
    </location>
</feature>
<feature type="domain" description="IPT/TIG" evidence="1">
    <location>
        <begin position="92"/>
        <end position="172"/>
    </location>
</feature>
<protein>
    <submittedName>
        <fullName evidence="2">IPT/TIG domain-containing protein</fullName>
    </submittedName>
</protein>
<sequence length="2059" mass="197200">AVAYGYGPPPTLTSVAPRFGPETGGNTVTITGTNLTRTLAVRFGTTQATSFTVVSDTEVTAVAPARAAGIVGVTVTTTGGTSNAVAYGYGPPPTLTSVAPRFGPETGGNTVTITGTNLTRTLAVRFGTTQATSFTVVSDTEVTAVAPARTGIAAVNVTTTGGRSNGVLYAFLPAPTLAALNPDSGPETGGNTVTLTGTDLARTTAVRFGATPATSFTVVSNTEVTAVAPAGTGTAAVTLTTPGGTSNGVSYTYIPAPALAAIVPGSGPDAGGNIVTITGANLTGTTTVTFGATPATSFTVVSDTEISAVAPAGTGTVAVTATTTGGTSNGVSYTYVLVPTLDSAAPDAGPVEGGNTVILSGVNLTGATSVLFGAVAAGSFTVLSDTQISVVVPAGTGTVPVTVVSPTGTSNEVLYNYGGAPALLAVVPDLGPEAGGNTVVLQGENFTGTLAVDFGATAATSFTVDSDTQITAVVPAGAATVPVTVANQFGVSNEVPYTYLGVPALTSVDPNQGPTSGANTVTLRGTGFTGVSAVDFGGTAAVSFTVVSDTETSAVVPAGTGTVAVTITTPGGSSNGASYTYVPAPTLSTVAPDSGPETGGNTIILTGAGFTGATAVNFGAQPAVSFAIVSDTEISAVVPAGTGSVNVTVATAGGISNGVAYTYVPAPTVATIVPASGPEAGGNTVTLTGTNFTGATAVNFGLTPAISFTVVSGTEIRAVAPARTDVAAVTVTTVGGTSDGVLYTYIPAPTLASLVPGSGPQAGGNTVRLIGSGFIGATAVRFGATPATSFTVVSDGEITAVAPAGTGTTSITVTTTGGTSNPLTYAYVPTPTLASVIPGSGPATGGNTATLTGTGFTGATTVNFGSKTAISFMVVSDTEISAVVPAGTGSVNVTVATAGGISNGVAYIYIPAPTVATIVPASGPEAGGNTVTLTGTNFTGATAVNFGLTPAISFTVVSGTEIRAVAPARTGVAAVTVTTIGGTSDGVLYTYLPAPAVTMAAPDSGPETGGDTVTLTGTNLTGANAVSFGATPAASFTVVSDTEITAVAPAGTGTTSITVTTTGGASNPVTYAYVPAPTLASVAPDSGPETGGNTAILTGTGFAGTTVVNFGGTAAVSFTVVSDTELSAVVPAGIGSVNVTVTTAGGISNGVPYTYVPAPTVATIVPDSGPETGGNTVVLPGTGFGTATAVNFGVTPATSFTVVSGAEIRAVAPVGAGTAAVTVTTIGGTSDGVLYTFIPSPTLASVVPESGPDAGGNTVTLAGTDLTGATAVFFDATPAVSFTEVSDTEISAVAPAGTGTASVTVTTTGGTSNGVSYAYVPTPTLTSVLPDSGPETGGDTVTLTGTGFTGTTAVDFGANTAVSFTVVSDTEISAVVPAGIGSVDVTVTTAGGVSNPVAYTYIPAPTLASVADSSGPETGGNTVTVSGTGFATATEVNFGLTGAPAFTVVSDTEIRAIAPARTGTAAVTVKTVGGSSGGALYTFVPAPTLASVEPDSGPETGGNAVTLTGTGFTRTSAVGFDGTAAISFTVVSDTEISAVAPAGTGTAAVTVTTTGGTSNGVSYAYVPAPTLISVVPDSGPDTGGNTVILTGTNLTSATEVRFGAVSAAFTVVSDSAISATAAPGSGTVGVTVTTAGGTSNPVLYAHVPPPTLASVVPSSGRTAGGNTVTLTGTGFIDATTVTFGANAASFVVVSDAEIRAVVPAGVAGTATVTVTGPGGIGNGILYTYVPAPTVTAVVPNSGATTGGNTVTIDGTGFTGATAVHFGATPATSYTVVSDTRITAVAPRSAGAVTVAVTTAGGTSNGVGYTYVAAPTLTSVSPNAGPATGGNTVTLTGTNLTGTTAVRFGTKAAVSFAVVSASQITAVIPAGTAGAVTVTVTTAGGTSNSVGYTYVAAPTLTSVVPNSGPVAGGNTVTLTGTGFTGASAVKFGATPAASFTVISGTQITAVVPAGTAGQATVTVTTAGGTSNGVVYTYLPAPTLVELSPNHGHAAGGNMITLTGTRFTGATAVRFGTTPATAFTVTSDTRIRATVPAGTGVRAVTVTTPGGTSNGVSYTYT</sequence>
<dbReference type="Proteomes" id="UP000702209">
    <property type="component" value="Unassembled WGS sequence"/>
</dbReference>
<reference evidence="2 3" key="1">
    <citation type="submission" date="2020-10" db="EMBL/GenBank/DDBJ databases">
        <title>Identification of Nocardia species via Next-generation sequencing and recognition of intraspecies genetic diversity.</title>
        <authorList>
            <person name="Li P."/>
            <person name="Li P."/>
            <person name="Lu B."/>
        </authorList>
    </citation>
    <scope>NUCLEOTIDE SEQUENCE [LARGE SCALE GENOMIC DNA]</scope>
    <source>
        <strain evidence="2 3">BJ06-0157</strain>
    </source>
</reference>
<dbReference type="PANTHER" id="PTHR22625">
    <property type="entry name" value="PLEXIN"/>
    <property type="match status" value="1"/>
</dbReference>
<dbReference type="Pfam" id="PF01833">
    <property type="entry name" value="TIG"/>
    <property type="match status" value="25"/>
</dbReference>
<dbReference type="InterPro" id="IPR031148">
    <property type="entry name" value="Plexin"/>
</dbReference>
<keyword evidence="3" id="KW-1185">Reference proteome</keyword>
<feature type="domain" description="IPT/TIG" evidence="1">
    <location>
        <begin position="1322"/>
        <end position="1402"/>
    </location>
</feature>
<feature type="domain" description="IPT/TIG" evidence="1">
    <location>
        <begin position="912"/>
        <end position="992"/>
    </location>
</feature>
<feature type="domain" description="IPT/TIG" evidence="1">
    <location>
        <begin position="1896"/>
        <end position="1977"/>
    </location>
</feature>